<comment type="caution">
    <text evidence="1">The sequence shown here is derived from an EMBL/GenBank/DDBJ whole genome shotgun (WGS) entry which is preliminary data.</text>
</comment>
<keyword evidence="2" id="KW-1185">Reference proteome</keyword>
<dbReference type="Proteomes" id="UP001501676">
    <property type="component" value="Unassembled WGS sequence"/>
</dbReference>
<proteinExistence type="predicted"/>
<sequence length="77" mass="8705">MRCRPREAGTFSRRVDGEDTDVTRVRIVTAAHEVEVEATDADPDELASLALWLHEQTRDPKLNRAFGVTHADTPLQY</sequence>
<evidence type="ECO:0000313" key="1">
    <source>
        <dbReference type="EMBL" id="GAA3387230.1"/>
    </source>
</evidence>
<evidence type="ECO:0000313" key="2">
    <source>
        <dbReference type="Proteomes" id="UP001501676"/>
    </source>
</evidence>
<protein>
    <submittedName>
        <fullName evidence="1">Uncharacterized protein</fullName>
    </submittedName>
</protein>
<reference evidence="2" key="1">
    <citation type="journal article" date="2019" name="Int. J. Syst. Evol. Microbiol.">
        <title>The Global Catalogue of Microorganisms (GCM) 10K type strain sequencing project: providing services to taxonomists for standard genome sequencing and annotation.</title>
        <authorList>
            <consortium name="The Broad Institute Genomics Platform"/>
            <consortium name="The Broad Institute Genome Sequencing Center for Infectious Disease"/>
            <person name="Wu L."/>
            <person name="Ma J."/>
        </authorList>
    </citation>
    <scope>NUCLEOTIDE SEQUENCE [LARGE SCALE GENOMIC DNA]</scope>
    <source>
        <strain evidence="2">JCM 9458</strain>
    </source>
</reference>
<name>A0ABP6SWL7_9ACTN</name>
<gene>
    <name evidence="1" type="ORF">GCM10020369_28980</name>
</gene>
<accession>A0ABP6SWL7</accession>
<organism evidence="1 2">
    <name type="scientific">Cryptosporangium minutisporangium</name>
    <dbReference type="NCBI Taxonomy" id="113569"/>
    <lineage>
        <taxon>Bacteria</taxon>
        <taxon>Bacillati</taxon>
        <taxon>Actinomycetota</taxon>
        <taxon>Actinomycetes</taxon>
        <taxon>Cryptosporangiales</taxon>
        <taxon>Cryptosporangiaceae</taxon>
        <taxon>Cryptosporangium</taxon>
    </lineage>
</organism>
<dbReference type="EMBL" id="BAAAYN010000017">
    <property type="protein sequence ID" value="GAA3387230.1"/>
    <property type="molecule type" value="Genomic_DNA"/>
</dbReference>